<evidence type="ECO:0000256" key="2">
    <source>
        <dbReference type="ARBA" id="ARBA00010581"/>
    </source>
</evidence>
<evidence type="ECO:0000256" key="4">
    <source>
        <dbReference type="ARBA" id="ARBA00022989"/>
    </source>
</evidence>
<comment type="similarity">
    <text evidence="2 6">Belongs to the cytochrome c oxidase subunit 3 family.</text>
</comment>
<dbReference type="InterPro" id="IPR024791">
    <property type="entry name" value="Cyt_c/ubiquinol_Oxase_su3"/>
</dbReference>
<evidence type="ECO:0000256" key="6">
    <source>
        <dbReference type="RuleBase" id="RU003376"/>
    </source>
</evidence>
<keyword evidence="4 7" id="KW-1133">Transmembrane helix</keyword>
<dbReference type="GO" id="GO:0004129">
    <property type="term" value="F:cytochrome-c oxidase activity"/>
    <property type="evidence" value="ECO:0007669"/>
    <property type="project" value="InterPro"/>
</dbReference>
<comment type="subcellular location">
    <subcellularLocation>
        <location evidence="6">Cell membrane</location>
        <topology evidence="6">Multi-pass membrane protein</topology>
    </subcellularLocation>
    <subcellularLocation>
        <location evidence="1">Membrane</location>
        <topology evidence="1">Multi-pass membrane protein</topology>
    </subcellularLocation>
</comment>
<evidence type="ECO:0000313" key="9">
    <source>
        <dbReference type="EMBL" id="AFM03760.1"/>
    </source>
</evidence>
<dbReference type="Gene3D" id="1.20.120.80">
    <property type="entry name" value="Cytochrome c oxidase, subunit III, four-helix bundle"/>
    <property type="match status" value="1"/>
</dbReference>
<evidence type="ECO:0000256" key="7">
    <source>
        <dbReference type="SAM" id="Phobius"/>
    </source>
</evidence>
<dbReference type="HOGENOM" id="CLU_044071_4_2_10"/>
<accession>I4AIH5</accession>
<feature type="transmembrane region" description="Helical" evidence="7">
    <location>
        <begin position="134"/>
        <end position="158"/>
    </location>
</feature>
<dbReference type="InterPro" id="IPR035973">
    <property type="entry name" value="Cyt_c_oxidase_su3-like_sf"/>
</dbReference>
<keyword evidence="5 7" id="KW-0472">Membrane</keyword>
<dbReference type="InterPro" id="IPR000298">
    <property type="entry name" value="Cyt_c_oxidase-like_su3"/>
</dbReference>
<dbReference type="Proteomes" id="UP000006054">
    <property type="component" value="Chromosome"/>
</dbReference>
<keyword evidence="3 6" id="KW-0812">Transmembrane</keyword>
<dbReference type="GO" id="GO:0005886">
    <property type="term" value="C:plasma membrane"/>
    <property type="evidence" value="ECO:0007669"/>
    <property type="project" value="UniProtKB-SubCell"/>
</dbReference>
<feature type="domain" description="Heme-copper oxidase subunit III family profile" evidence="8">
    <location>
        <begin position="1"/>
        <end position="199"/>
    </location>
</feature>
<evidence type="ECO:0000256" key="3">
    <source>
        <dbReference type="ARBA" id="ARBA00022692"/>
    </source>
</evidence>
<dbReference type="KEGG" id="fli:Fleli_1328"/>
<dbReference type="GO" id="GO:0019646">
    <property type="term" value="P:aerobic electron transport chain"/>
    <property type="evidence" value="ECO:0007669"/>
    <property type="project" value="InterPro"/>
</dbReference>
<dbReference type="EMBL" id="CP003345">
    <property type="protein sequence ID" value="AFM03760.1"/>
    <property type="molecule type" value="Genomic_DNA"/>
</dbReference>
<dbReference type="eggNOG" id="COG1845">
    <property type="taxonomic scope" value="Bacteria"/>
</dbReference>
<reference evidence="10" key="1">
    <citation type="submission" date="2012-06" db="EMBL/GenBank/DDBJ databases">
        <title>The complete genome of Flexibacter litoralis DSM 6794.</title>
        <authorList>
            <person name="Lucas S."/>
            <person name="Copeland A."/>
            <person name="Lapidus A."/>
            <person name="Glavina del Rio T."/>
            <person name="Dalin E."/>
            <person name="Tice H."/>
            <person name="Bruce D."/>
            <person name="Goodwin L."/>
            <person name="Pitluck S."/>
            <person name="Peters L."/>
            <person name="Ovchinnikova G."/>
            <person name="Lu M."/>
            <person name="Kyrpides N."/>
            <person name="Mavromatis K."/>
            <person name="Ivanova N."/>
            <person name="Brettin T."/>
            <person name="Detter J.C."/>
            <person name="Han C."/>
            <person name="Larimer F."/>
            <person name="Land M."/>
            <person name="Hauser L."/>
            <person name="Markowitz V."/>
            <person name="Cheng J.-F."/>
            <person name="Hugenholtz P."/>
            <person name="Woyke T."/>
            <person name="Wu D."/>
            <person name="Spring S."/>
            <person name="Lang E."/>
            <person name="Kopitz M."/>
            <person name="Brambilla E."/>
            <person name="Klenk H.-P."/>
            <person name="Eisen J.A."/>
        </authorList>
    </citation>
    <scope>NUCLEOTIDE SEQUENCE [LARGE SCALE GENOMIC DNA]</scope>
    <source>
        <strain evidence="10">ATCC 23117 / DSM 6794 / NBRC 15988 / NCIMB 1366 / Sio-4</strain>
    </source>
</reference>
<feature type="transmembrane region" description="Helical" evidence="7">
    <location>
        <begin position="62"/>
        <end position="81"/>
    </location>
</feature>
<dbReference type="PANTHER" id="PTHR11403">
    <property type="entry name" value="CYTOCHROME C OXIDASE SUBUNIT III"/>
    <property type="match status" value="1"/>
</dbReference>
<dbReference type="PROSITE" id="PS50253">
    <property type="entry name" value="COX3"/>
    <property type="match status" value="1"/>
</dbReference>
<dbReference type="PANTHER" id="PTHR11403:SF10">
    <property type="entry name" value="CYTOCHROME C OXIDASE"/>
    <property type="match status" value="1"/>
</dbReference>
<feature type="transmembrane region" description="Helical" evidence="7">
    <location>
        <begin position="22"/>
        <end position="42"/>
    </location>
</feature>
<feature type="transmembrane region" description="Helical" evidence="7">
    <location>
        <begin position="179"/>
        <end position="197"/>
    </location>
</feature>
<dbReference type="AlphaFoldDB" id="I4AIH5"/>
<proteinExistence type="inferred from homology"/>
<dbReference type="RefSeq" id="WP_014797217.1">
    <property type="nucleotide sequence ID" value="NC_018018.1"/>
</dbReference>
<dbReference type="SUPFAM" id="SSF81452">
    <property type="entry name" value="Cytochrome c oxidase subunit III-like"/>
    <property type="match status" value="1"/>
</dbReference>
<protein>
    <submittedName>
        <fullName evidence="9">Heme/copper-type cytochrome/quinol oxidase, subunit 3</fullName>
    </submittedName>
</protein>
<keyword evidence="10" id="KW-1185">Reference proteome</keyword>
<dbReference type="OrthoDB" id="679789at2"/>
<evidence type="ECO:0000256" key="1">
    <source>
        <dbReference type="ARBA" id="ARBA00004141"/>
    </source>
</evidence>
<dbReference type="STRING" id="880071.Fleli_1328"/>
<organism evidence="9 10">
    <name type="scientific">Bernardetia litoralis (strain ATCC 23117 / DSM 6794 / NBRC 15988 / NCIMB 1366 / Fx l1 / Sio-4)</name>
    <name type="common">Flexibacter litoralis</name>
    <dbReference type="NCBI Taxonomy" id="880071"/>
    <lineage>
        <taxon>Bacteria</taxon>
        <taxon>Pseudomonadati</taxon>
        <taxon>Bacteroidota</taxon>
        <taxon>Cytophagia</taxon>
        <taxon>Cytophagales</taxon>
        <taxon>Bernardetiaceae</taxon>
        <taxon>Bernardetia</taxon>
    </lineage>
</organism>
<evidence type="ECO:0000313" key="10">
    <source>
        <dbReference type="Proteomes" id="UP000006054"/>
    </source>
</evidence>
<evidence type="ECO:0000259" key="8">
    <source>
        <dbReference type="PROSITE" id="PS50253"/>
    </source>
</evidence>
<name>I4AIH5_BERLS</name>
<dbReference type="InterPro" id="IPR013833">
    <property type="entry name" value="Cyt_c_oxidase_su3_a-hlx"/>
</dbReference>
<dbReference type="PATRIC" id="fig|880071.3.peg.1303"/>
<evidence type="ECO:0000256" key="5">
    <source>
        <dbReference type="ARBA" id="ARBA00023136"/>
    </source>
</evidence>
<gene>
    <name evidence="9" type="ordered locus">Fleli_1328</name>
</gene>
<sequence length="202" mass="22640">MNTTKNIYIEEQEVTTMNPKKFIVWLGIVSIIMLFAALTSGYIVRQGDVLKEWLVFDLPSLFYWSTGIILLSSVTMHWAYIAAKKNEIGQVKIGLIATLVLGIVFLVTQVEGWGQLVDSGVFFAGAQSNPAGSFIYVISGLHAAHIIGGLVFLIVTLIKAMQSKVHSKSTNTISMCMTFWHFLDLLWVYLFVFFFLFKDGLN</sequence>
<dbReference type="Pfam" id="PF00510">
    <property type="entry name" value="COX3"/>
    <property type="match status" value="1"/>
</dbReference>
<feature type="transmembrane region" description="Helical" evidence="7">
    <location>
        <begin position="93"/>
        <end position="114"/>
    </location>
</feature>